<protein>
    <recommendedName>
        <fullName evidence="8">Glycoside hydrolase family 1 protein</fullName>
    </recommendedName>
</protein>
<dbReference type="InterPro" id="IPR017853">
    <property type="entry name" value="GH"/>
</dbReference>
<feature type="signal peptide" evidence="5">
    <location>
        <begin position="1"/>
        <end position="19"/>
    </location>
</feature>
<evidence type="ECO:0000256" key="5">
    <source>
        <dbReference type="SAM" id="SignalP"/>
    </source>
</evidence>
<accession>A0AAD9SNU4</accession>
<dbReference type="GO" id="GO:0005975">
    <property type="term" value="P:carbohydrate metabolic process"/>
    <property type="evidence" value="ECO:0007669"/>
    <property type="project" value="InterPro"/>
</dbReference>
<dbReference type="AlphaFoldDB" id="A0AAD9SNU4"/>
<proteinExistence type="inferred from homology"/>
<dbReference type="InterPro" id="IPR001360">
    <property type="entry name" value="Glyco_hydro_1"/>
</dbReference>
<evidence type="ECO:0000313" key="7">
    <source>
        <dbReference type="Proteomes" id="UP001265746"/>
    </source>
</evidence>
<dbReference type="GO" id="GO:0008422">
    <property type="term" value="F:beta-glucosidase activity"/>
    <property type="evidence" value="ECO:0007669"/>
    <property type="project" value="TreeGrafter"/>
</dbReference>
<evidence type="ECO:0000256" key="3">
    <source>
        <dbReference type="ARBA" id="ARBA00023295"/>
    </source>
</evidence>
<evidence type="ECO:0000256" key="4">
    <source>
        <dbReference type="RuleBase" id="RU003690"/>
    </source>
</evidence>
<keyword evidence="2" id="KW-0378">Hydrolase</keyword>
<organism evidence="6 7">
    <name type="scientific">Phomopsis amygdali</name>
    <name type="common">Fusicoccum amygdali</name>
    <dbReference type="NCBI Taxonomy" id="1214568"/>
    <lineage>
        <taxon>Eukaryota</taxon>
        <taxon>Fungi</taxon>
        <taxon>Dikarya</taxon>
        <taxon>Ascomycota</taxon>
        <taxon>Pezizomycotina</taxon>
        <taxon>Sordariomycetes</taxon>
        <taxon>Sordariomycetidae</taxon>
        <taxon>Diaporthales</taxon>
        <taxon>Diaporthaceae</taxon>
        <taxon>Diaporthe</taxon>
    </lineage>
</organism>
<dbReference type="SUPFAM" id="SSF51445">
    <property type="entry name" value="(Trans)glycosidases"/>
    <property type="match status" value="1"/>
</dbReference>
<keyword evidence="3" id="KW-0326">Glycosidase</keyword>
<dbReference type="PANTHER" id="PTHR10353">
    <property type="entry name" value="GLYCOSYL HYDROLASE"/>
    <property type="match status" value="1"/>
</dbReference>
<name>A0AAD9SNU4_PHOAM</name>
<feature type="chain" id="PRO_5041933357" description="Glycoside hydrolase family 1 protein" evidence="5">
    <location>
        <begin position="20"/>
        <end position="530"/>
    </location>
</feature>
<comment type="similarity">
    <text evidence="1 4">Belongs to the glycosyl hydrolase 1 family.</text>
</comment>
<evidence type="ECO:0000256" key="1">
    <source>
        <dbReference type="ARBA" id="ARBA00010838"/>
    </source>
</evidence>
<dbReference type="Gene3D" id="3.20.20.80">
    <property type="entry name" value="Glycosidases"/>
    <property type="match status" value="1"/>
</dbReference>
<dbReference type="PRINTS" id="PR00131">
    <property type="entry name" value="GLHYDRLASE1"/>
</dbReference>
<keyword evidence="5" id="KW-0732">Signal</keyword>
<sequence>MKHSILLVALCELLAGVAAQSATNSSLDELWDKYVGPVSTSPVNATVDPVPVPSESLIPPPPLYYPTLPFPGGAQVPLQARNESWKFPQSFWRGISGSSFQIEGAVKADGRGPNIARIAALGLNTYAFSISWSRIFPFGSGEPNEAGLQHYDDVIDTCLQYGITPVVTLYHWDLPLSLQLNYGGWLNEQITNDFSEYARVAFARWSPKVEYWVTLNEPGVFCNSYPLPQGYFNDSTTADIPDAQQFYVCARNALLAHSSAYRIGKSVNSSLSISFKNNGGYKIPVDNSPDTAAAVQRAYDFNDGLWATPVFLTGDFPESVKDYVSGFLPAFTAEQKAQINETSDIFMIDAYGTGGFVTVPEDGGLQACISNASHPSYPRCYGGVSTYPGANYWPTGPAVDPCASWLAYGTDWIPAMLKTYQEMFKPAGGIVVSEFGMPEPYESLRSDLQSIIIDPLRSRYYREYMQSILMAMAEGINVVGTLAWSILDNFEWDHGYSCRFGLQYVNFTTQERYFKASAFEYVNMFQIYQE</sequence>
<reference evidence="6" key="1">
    <citation type="submission" date="2023-06" db="EMBL/GenBank/DDBJ databases">
        <authorList>
            <person name="Noh H."/>
        </authorList>
    </citation>
    <scope>NUCLEOTIDE SEQUENCE</scope>
    <source>
        <strain evidence="6">DUCC20226</strain>
    </source>
</reference>
<dbReference type="Pfam" id="PF00232">
    <property type="entry name" value="Glyco_hydro_1"/>
    <property type="match status" value="1"/>
</dbReference>
<evidence type="ECO:0000313" key="6">
    <source>
        <dbReference type="EMBL" id="KAK2613541.1"/>
    </source>
</evidence>
<gene>
    <name evidence="6" type="ORF">N8I77_000448</name>
</gene>
<dbReference type="Proteomes" id="UP001265746">
    <property type="component" value="Unassembled WGS sequence"/>
</dbReference>
<comment type="caution">
    <text evidence="6">The sequence shown here is derived from an EMBL/GenBank/DDBJ whole genome shotgun (WGS) entry which is preliminary data.</text>
</comment>
<dbReference type="PANTHER" id="PTHR10353:SF36">
    <property type="entry name" value="LP05116P"/>
    <property type="match status" value="1"/>
</dbReference>
<evidence type="ECO:0008006" key="8">
    <source>
        <dbReference type="Google" id="ProtNLM"/>
    </source>
</evidence>
<evidence type="ECO:0000256" key="2">
    <source>
        <dbReference type="ARBA" id="ARBA00022801"/>
    </source>
</evidence>
<keyword evidence="7" id="KW-1185">Reference proteome</keyword>
<dbReference type="EMBL" id="JAUJFL010000001">
    <property type="protein sequence ID" value="KAK2613541.1"/>
    <property type="molecule type" value="Genomic_DNA"/>
</dbReference>